<dbReference type="HOGENOM" id="CLU_000022_46_3_1"/>
<keyword evidence="8" id="KW-0551">Lipid droplet</keyword>
<dbReference type="InterPro" id="IPR025110">
    <property type="entry name" value="AMP-bd_C"/>
</dbReference>
<keyword evidence="12" id="KW-1133">Transmembrane helix</keyword>
<dbReference type="Gene3D" id="3.30.300.30">
    <property type="match status" value="1"/>
</dbReference>
<dbReference type="KEGG" id="pfj:MYCFIDRAFT_45958"/>
<dbReference type="VEuPathDB" id="FungiDB:MYCFIDRAFT_45958"/>
<comment type="function">
    <text evidence="17">Acyl-CoA synthetase required for both the import of long chain fatty acids (LCFAs) (C14-C18) and the activation very long chain fatty acids (VLCFAs) (C20-C26) by esterification of the fatty acids into metabolically active CoA-thioesters for subsequent degradation or incorporation into phospholipids. The transport and fatty acyl-CoA synthetase activities are genetically separable and are thus independent activities. Esterifies VLCFAs in the peroxisome matrix. The VLCFAs are actively transported into peroxisomes by a PXA1-PXA2 heterodimeric transporter in the peroxisomal membrane.</text>
</comment>
<dbReference type="STRING" id="383855.M3B1H0"/>
<comment type="catalytic activity">
    <reaction evidence="16">
        <text>a very long-chain fatty acid + ATP + CoA = a very long-chain fatty acyl-CoA + AMP + diphosphate</text>
        <dbReference type="Rhea" id="RHEA:54536"/>
        <dbReference type="ChEBI" id="CHEBI:30616"/>
        <dbReference type="ChEBI" id="CHEBI:33019"/>
        <dbReference type="ChEBI" id="CHEBI:57287"/>
        <dbReference type="ChEBI" id="CHEBI:58950"/>
        <dbReference type="ChEBI" id="CHEBI:138261"/>
        <dbReference type="ChEBI" id="CHEBI:456215"/>
    </reaction>
</comment>
<evidence type="ECO:0000256" key="11">
    <source>
        <dbReference type="ARBA" id="ARBA00022840"/>
    </source>
</evidence>
<dbReference type="Pfam" id="PF13193">
    <property type="entry name" value="AMP-binding_C"/>
    <property type="match status" value="1"/>
</dbReference>
<dbReference type="GeneID" id="19339669"/>
<evidence type="ECO:0000256" key="3">
    <source>
        <dbReference type="ARBA" id="ARBA00004651"/>
    </source>
</evidence>
<evidence type="ECO:0000256" key="15">
    <source>
        <dbReference type="ARBA" id="ARBA00023140"/>
    </source>
</evidence>
<evidence type="ECO:0000256" key="8">
    <source>
        <dbReference type="ARBA" id="ARBA00022677"/>
    </source>
</evidence>
<dbReference type="InterPro" id="IPR042099">
    <property type="entry name" value="ANL_N_sf"/>
</dbReference>
<evidence type="ECO:0000256" key="7">
    <source>
        <dbReference type="ARBA" id="ARBA00022598"/>
    </source>
</evidence>
<keyword evidence="6" id="KW-1003">Cell membrane</keyword>
<dbReference type="InterPro" id="IPR045851">
    <property type="entry name" value="AMP-bd_C_sf"/>
</dbReference>
<evidence type="ECO:0000256" key="2">
    <source>
        <dbReference type="ARBA" id="ARBA00004585"/>
    </source>
</evidence>
<evidence type="ECO:0000256" key="19">
    <source>
        <dbReference type="ARBA" id="ARBA00078285"/>
    </source>
</evidence>
<evidence type="ECO:0000256" key="13">
    <source>
        <dbReference type="ARBA" id="ARBA00023055"/>
    </source>
</evidence>
<dbReference type="InterPro" id="IPR020845">
    <property type="entry name" value="AMP-binding_CS"/>
</dbReference>
<keyword evidence="5" id="KW-0813">Transport</keyword>
<feature type="domain" description="AMP-dependent synthetase/ligase" evidence="20">
    <location>
        <begin position="66"/>
        <end position="445"/>
    </location>
</feature>
<organism evidence="22 23">
    <name type="scientific">Pseudocercospora fijiensis (strain CIRAD86)</name>
    <name type="common">Black leaf streak disease fungus</name>
    <name type="synonym">Mycosphaerella fijiensis</name>
    <dbReference type="NCBI Taxonomy" id="383855"/>
    <lineage>
        <taxon>Eukaryota</taxon>
        <taxon>Fungi</taxon>
        <taxon>Dikarya</taxon>
        <taxon>Ascomycota</taxon>
        <taxon>Pezizomycotina</taxon>
        <taxon>Dothideomycetes</taxon>
        <taxon>Dothideomycetidae</taxon>
        <taxon>Mycosphaerellales</taxon>
        <taxon>Mycosphaerellaceae</taxon>
        <taxon>Pseudocercospora</taxon>
    </lineage>
</organism>
<dbReference type="GO" id="GO:0009898">
    <property type="term" value="C:cytoplasmic side of plasma membrane"/>
    <property type="evidence" value="ECO:0007669"/>
    <property type="project" value="TreeGrafter"/>
</dbReference>
<keyword evidence="13" id="KW-0445">Lipid transport</keyword>
<dbReference type="GO" id="GO:0004467">
    <property type="term" value="F:long-chain fatty acid-CoA ligase activity"/>
    <property type="evidence" value="ECO:0007669"/>
    <property type="project" value="TreeGrafter"/>
</dbReference>
<sequence length="637" mass="70925">MKKGEIKKSTDSSAAATAGLLAAGAYLDGKYQLTRDAKAFLKQKLAEKSYAAAVAADRLSPWYLLAETCARQPQDRAIWTREREWTYKEVHDQTVRYAQWLLDEGIKPGDLVAMYLHNSAEFLMLMFATLCIGAGPAMINYNLEGKALLHCLDVAQSKLLIVDMDESCRKRIGESQADIERAGAKIVILNDELKTNVSRRQAVVPPDELRNGMQGSWPYALIYTSGTTGLPKGCPFTVARTWLIGSHLEPNFGCQKGKDCWYCPMPLYHGTGLITTTVNLMAGVGCAIVPRFSVKNFWPDVHDSGATAFIYVGETARYLLAAPTHPLERSHKLRLCYGNGLRPDVWHKFQERFNIPEVAEFFNSSEGVFGLIVWARNKYSSACVGHHGLIFRTLLHNVYIPVAVDPETGDIWRDPKTGFAKRTPYTVGGEILVAVPGKEAFGGYWRNQAATDKKFAVDVFKKGDLYYRSGDALRRSDDGHWYFLDRLGDTFRWKSENVSTAEVAEVLGRFPGISEANVYGVMVPGHEGRAGCAALHLENSNDATPAFFRDLLAHCKKNLPKYAVPVFLRIVKSSSHIHNHKQNKVGLRKEGVDPEAVGTIERSGGDDVFLWLDPKTNSYESFGKPSWTSLSRGEVRL</sequence>
<proteinExistence type="inferred from homology"/>
<comment type="similarity">
    <text evidence="4">Belongs to the ATP-dependent AMP-binding enzyme family.</text>
</comment>
<evidence type="ECO:0000256" key="9">
    <source>
        <dbReference type="ARBA" id="ARBA00022692"/>
    </source>
</evidence>
<dbReference type="AlphaFoldDB" id="M3B1H0"/>
<keyword evidence="23" id="KW-1185">Reference proteome</keyword>
<gene>
    <name evidence="22" type="ORF">MYCFIDRAFT_45958</name>
</gene>
<dbReference type="SUPFAM" id="SSF56801">
    <property type="entry name" value="Acetyl-CoA synthetase-like"/>
    <property type="match status" value="1"/>
</dbReference>
<evidence type="ECO:0000256" key="5">
    <source>
        <dbReference type="ARBA" id="ARBA00022448"/>
    </source>
</evidence>
<evidence type="ECO:0000256" key="6">
    <source>
        <dbReference type="ARBA" id="ARBA00022475"/>
    </source>
</evidence>
<dbReference type="Proteomes" id="UP000016932">
    <property type="component" value="Unassembled WGS sequence"/>
</dbReference>
<evidence type="ECO:0000313" key="22">
    <source>
        <dbReference type="EMBL" id="EME83203.1"/>
    </source>
</evidence>
<keyword evidence="15" id="KW-0576">Peroxisome</keyword>
<keyword evidence="10" id="KW-0547">Nucleotide-binding</keyword>
<keyword evidence="11" id="KW-0067">ATP-binding</keyword>
<dbReference type="GO" id="GO:0005524">
    <property type="term" value="F:ATP binding"/>
    <property type="evidence" value="ECO:0007669"/>
    <property type="project" value="UniProtKB-KW"/>
</dbReference>
<accession>M3B1H0</accession>
<dbReference type="OrthoDB" id="196650at2759"/>
<comment type="subcellular location">
    <subcellularLocation>
        <location evidence="3">Cell membrane</location>
        <topology evidence="3">Multi-pass membrane protein</topology>
    </subcellularLocation>
    <subcellularLocation>
        <location evidence="1">Lipid droplet</location>
    </subcellularLocation>
    <subcellularLocation>
        <location evidence="2">Peroxisome membrane</location>
        <topology evidence="2">Multi-pass membrane protein</topology>
    </subcellularLocation>
</comment>
<evidence type="ECO:0000259" key="20">
    <source>
        <dbReference type="Pfam" id="PF00501"/>
    </source>
</evidence>
<evidence type="ECO:0000256" key="14">
    <source>
        <dbReference type="ARBA" id="ARBA00023136"/>
    </source>
</evidence>
<dbReference type="PROSITE" id="PS00455">
    <property type="entry name" value="AMP_BINDING"/>
    <property type="match status" value="1"/>
</dbReference>
<dbReference type="PANTHER" id="PTHR43107">
    <property type="entry name" value="LONG-CHAIN FATTY ACID TRANSPORT PROTEIN"/>
    <property type="match status" value="1"/>
</dbReference>
<dbReference type="Pfam" id="PF00501">
    <property type="entry name" value="AMP-binding"/>
    <property type="match status" value="1"/>
</dbReference>
<dbReference type="Gene3D" id="3.40.50.12780">
    <property type="entry name" value="N-terminal domain of ligase-like"/>
    <property type="match status" value="1"/>
</dbReference>
<evidence type="ECO:0000256" key="10">
    <source>
        <dbReference type="ARBA" id="ARBA00022741"/>
    </source>
</evidence>
<keyword evidence="9" id="KW-0812">Transmembrane</keyword>
<dbReference type="GO" id="GO:0005324">
    <property type="term" value="F:long-chain fatty acid transmembrane transporter activity"/>
    <property type="evidence" value="ECO:0007669"/>
    <property type="project" value="TreeGrafter"/>
</dbReference>
<keyword evidence="7" id="KW-0436">Ligase</keyword>
<evidence type="ECO:0000313" key="23">
    <source>
        <dbReference type="Proteomes" id="UP000016932"/>
    </source>
</evidence>
<dbReference type="FunFam" id="3.40.50.12780:FF:000019">
    <property type="entry name" value="Long-chain fatty acid transporter"/>
    <property type="match status" value="1"/>
</dbReference>
<protein>
    <recommendedName>
        <fullName evidence="18">Very long-chain fatty acid transport protein</fullName>
    </recommendedName>
    <alternativeName>
        <fullName evidence="19">Very-long-chain acyl-CoA synthetase</fullName>
    </alternativeName>
</protein>
<reference evidence="22 23" key="1">
    <citation type="journal article" date="2012" name="PLoS Pathog.">
        <title>Diverse lifestyles and strategies of plant pathogenesis encoded in the genomes of eighteen Dothideomycetes fungi.</title>
        <authorList>
            <person name="Ohm R.A."/>
            <person name="Feau N."/>
            <person name="Henrissat B."/>
            <person name="Schoch C.L."/>
            <person name="Horwitz B.A."/>
            <person name="Barry K.W."/>
            <person name="Condon B.J."/>
            <person name="Copeland A.C."/>
            <person name="Dhillon B."/>
            <person name="Glaser F."/>
            <person name="Hesse C.N."/>
            <person name="Kosti I."/>
            <person name="LaButti K."/>
            <person name="Lindquist E.A."/>
            <person name="Lucas S."/>
            <person name="Salamov A.A."/>
            <person name="Bradshaw R.E."/>
            <person name="Ciuffetti L."/>
            <person name="Hamelin R.C."/>
            <person name="Kema G.H.J."/>
            <person name="Lawrence C."/>
            <person name="Scott J.A."/>
            <person name="Spatafora J.W."/>
            <person name="Turgeon B.G."/>
            <person name="de Wit P.J.G.M."/>
            <person name="Zhong S."/>
            <person name="Goodwin S.B."/>
            <person name="Grigoriev I.V."/>
        </authorList>
    </citation>
    <scope>NUCLEOTIDE SEQUENCE [LARGE SCALE GENOMIC DNA]</scope>
    <source>
        <strain evidence="22 23">CIRAD86</strain>
    </source>
</reference>
<dbReference type="GO" id="GO:0005811">
    <property type="term" value="C:lipid droplet"/>
    <property type="evidence" value="ECO:0007669"/>
    <property type="project" value="UniProtKB-SubCell"/>
</dbReference>
<dbReference type="eggNOG" id="KOG1179">
    <property type="taxonomic scope" value="Eukaryota"/>
</dbReference>
<keyword evidence="14" id="KW-0472">Membrane</keyword>
<evidence type="ECO:0000256" key="17">
    <source>
        <dbReference type="ARBA" id="ARBA00060276"/>
    </source>
</evidence>
<evidence type="ECO:0000256" key="18">
    <source>
        <dbReference type="ARBA" id="ARBA00068795"/>
    </source>
</evidence>
<dbReference type="InterPro" id="IPR000873">
    <property type="entry name" value="AMP-dep_synth/lig_dom"/>
</dbReference>
<feature type="domain" description="AMP-binding enzyme C-terminal" evidence="21">
    <location>
        <begin position="502"/>
        <end position="576"/>
    </location>
</feature>
<evidence type="ECO:0000256" key="16">
    <source>
        <dbReference type="ARBA" id="ARBA00051585"/>
    </source>
</evidence>
<name>M3B1H0_PSEFD</name>
<dbReference type="FunFam" id="3.30.300.30:FF:000002">
    <property type="entry name" value="Long-chain fatty acid transport protein 1"/>
    <property type="match status" value="1"/>
</dbReference>
<dbReference type="GO" id="GO:0044539">
    <property type="term" value="P:long-chain fatty acid import into cell"/>
    <property type="evidence" value="ECO:0007669"/>
    <property type="project" value="TreeGrafter"/>
</dbReference>
<dbReference type="EMBL" id="KB446558">
    <property type="protein sequence ID" value="EME83203.1"/>
    <property type="molecule type" value="Genomic_DNA"/>
</dbReference>
<evidence type="ECO:0000256" key="4">
    <source>
        <dbReference type="ARBA" id="ARBA00006432"/>
    </source>
</evidence>
<dbReference type="RefSeq" id="XP_007925807.1">
    <property type="nucleotide sequence ID" value="XM_007927616.1"/>
</dbReference>
<dbReference type="PANTHER" id="PTHR43107:SF6">
    <property type="entry name" value="ACYL-COA SYNTHETASE FAMILY PROTEIN (CEFD1), PUTATIVE (AFU_ORTHOLOGUE AFUA_6G03630)-RELATED"/>
    <property type="match status" value="1"/>
</dbReference>
<evidence type="ECO:0000256" key="1">
    <source>
        <dbReference type="ARBA" id="ARBA00004502"/>
    </source>
</evidence>
<evidence type="ECO:0000256" key="12">
    <source>
        <dbReference type="ARBA" id="ARBA00022989"/>
    </source>
</evidence>
<evidence type="ECO:0000259" key="21">
    <source>
        <dbReference type="Pfam" id="PF13193"/>
    </source>
</evidence>
<dbReference type="GO" id="GO:0005778">
    <property type="term" value="C:peroxisomal membrane"/>
    <property type="evidence" value="ECO:0007669"/>
    <property type="project" value="UniProtKB-SubCell"/>
</dbReference>